<dbReference type="OrthoDB" id="53365at2157"/>
<dbReference type="GeneID" id="12510144"/>
<evidence type="ECO:0000313" key="4">
    <source>
        <dbReference type="Proteomes" id="UP000005877"/>
    </source>
</evidence>
<dbReference type="PATRIC" id="fig|1110509.7.peg.1090"/>
<feature type="transmembrane region" description="Helical" evidence="1">
    <location>
        <begin position="170"/>
        <end position="192"/>
    </location>
</feature>
<keyword evidence="4" id="KW-1185">Reference proteome</keyword>
<evidence type="ECO:0000256" key="1">
    <source>
        <dbReference type="SAM" id="Phobius"/>
    </source>
</evidence>
<dbReference type="InterPro" id="IPR002823">
    <property type="entry name" value="DUF112_TM"/>
</dbReference>
<dbReference type="HOGENOM" id="CLU_043916_0_0_2"/>
<feature type="transmembrane region" description="Helical" evidence="1">
    <location>
        <begin position="360"/>
        <end position="378"/>
    </location>
</feature>
<feature type="transmembrane region" description="Helical" evidence="1">
    <location>
        <begin position="133"/>
        <end position="150"/>
    </location>
</feature>
<gene>
    <name evidence="3" type="ordered locus">Mhar_0975</name>
</gene>
<proteinExistence type="predicted"/>
<dbReference type="STRING" id="1110509.Mhar_0975"/>
<sequence>MVDIILISSVFFGLLFGIFSGLTPGIHSNNFAALLLALSPAFLSLGLEPLDLATAILAASVAHTFLDIVPSIFIGAPDADTALAVLPGHEMMLEGKGIEAIRLSALGSASSILVALLLIVPLSLLFGRFYETFMDHVGLVLLAIAAVTILTERGEVIEGQGSLAPLKYKLIALVLFLTSGLLGTFAFAHQDLAQSPLGFRPEVLMPLLGGLFGASILLISLGSRAEVPDQRETGFGMPARTITKAAFFGGLAGSVVAWVPGVTPAVATVATRFGSDWSGREFLVSVSGVNTANALLTMVALLVVGRPRSGAAVAIQELVELDRRLLLFMVTVAVFVSILSYLATLAAGRAAAKVVRRLDYGRLCIAILALLTALTYAFTGPFGLFIYLVSTVVGLVAPFAGVRKTHAMGVLMVPLLIYYL</sequence>
<name>G7WLX1_METH6</name>
<reference evidence="3 4" key="1">
    <citation type="journal article" date="2012" name="PLoS ONE">
        <title>The genome characteristics and predicted function of methyl-group oxidation pathway in the obligate aceticlastic methanogens, Methanosaeta spp.</title>
        <authorList>
            <person name="Zhu J."/>
            <person name="Zheng H."/>
            <person name="Ai G."/>
            <person name="Zhang G."/>
            <person name="Liu D."/>
            <person name="Liu X."/>
            <person name="Dong X."/>
        </authorList>
    </citation>
    <scope>NUCLEOTIDE SEQUENCE [LARGE SCALE GENOMIC DNA]</scope>
    <source>
        <strain evidence="3 4">6Ac</strain>
    </source>
</reference>
<keyword evidence="1" id="KW-1133">Transmembrane helix</keyword>
<feature type="transmembrane region" description="Helical" evidence="1">
    <location>
        <begin position="204"/>
        <end position="225"/>
    </location>
</feature>
<feature type="domain" description="DUF112" evidence="2">
    <location>
        <begin position="9"/>
        <end position="408"/>
    </location>
</feature>
<dbReference type="EMBL" id="CP003117">
    <property type="protein sequence ID" value="AET64346.1"/>
    <property type="molecule type" value="Genomic_DNA"/>
</dbReference>
<evidence type="ECO:0000259" key="2">
    <source>
        <dbReference type="Pfam" id="PF01970"/>
    </source>
</evidence>
<protein>
    <submittedName>
        <fullName evidence="3">Integral membrane protein (DUF112)</fullName>
    </submittedName>
</protein>
<organism evidence="3 4">
    <name type="scientific">Methanothrix harundinacea (strain 6Ac)</name>
    <name type="common">Methanosaeta harundinacea</name>
    <dbReference type="NCBI Taxonomy" id="1110509"/>
    <lineage>
        <taxon>Archaea</taxon>
        <taxon>Methanobacteriati</taxon>
        <taxon>Methanobacteriota</taxon>
        <taxon>Stenosarchaea group</taxon>
        <taxon>Methanomicrobia</taxon>
        <taxon>Methanotrichales</taxon>
        <taxon>Methanotrichaceae</taxon>
        <taxon>Methanothrix</taxon>
    </lineage>
</organism>
<feature type="transmembrane region" description="Helical" evidence="1">
    <location>
        <begin position="325"/>
        <end position="348"/>
    </location>
</feature>
<evidence type="ECO:0000313" key="3">
    <source>
        <dbReference type="EMBL" id="AET64346.1"/>
    </source>
</evidence>
<keyword evidence="1" id="KW-0812">Transmembrane</keyword>
<feature type="transmembrane region" description="Helical" evidence="1">
    <location>
        <begin position="245"/>
        <end position="270"/>
    </location>
</feature>
<dbReference type="Pfam" id="PF01970">
    <property type="entry name" value="TctA"/>
    <property type="match status" value="1"/>
</dbReference>
<dbReference type="Proteomes" id="UP000005877">
    <property type="component" value="Chromosome"/>
</dbReference>
<dbReference type="PANTHER" id="PTHR42204">
    <property type="entry name" value="INTEGRAL MEMBRANE PROTEIN"/>
    <property type="match status" value="1"/>
</dbReference>
<feature type="transmembrane region" description="Helical" evidence="1">
    <location>
        <begin position="282"/>
        <end position="305"/>
    </location>
</feature>
<dbReference type="AlphaFoldDB" id="G7WLX1"/>
<dbReference type="PANTHER" id="PTHR42204:SF1">
    <property type="entry name" value="INTEGRAL MEMBRANE PROTEIN"/>
    <property type="match status" value="1"/>
</dbReference>
<feature type="transmembrane region" description="Helical" evidence="1">
    <location>
        <begin position="100"/>
        <end position="126"/>
    </location>
</feature>
<dbReference type="KEGG" id="mhi:Mhar_0975"/>
<feature type="transmembrane region" description="Helical" evidence="1">
    <location>
        <begin position="54"/>
        <end position="76"/>
    </location>
</feature>
<keyword evidence="1" id="KW-0472">Membrane</keyword>
<accession>G7WLX1</accession>
<dbReference type="RefSeq" id="WP_014586531.1">
    <property type="nucleotide sequence ID" value="NC_017527.1"/>
</dbReference>